<dbReference type="KEGG" id="tps:THAPSDRAFT_1339"/>
<name>B8BQN0_THAPS</name>
<dbReference type="EMBL" id="CM000638">
    <property type="protein sequence ID" value="EED96393.1"/>
    <property type="molecule type" value="Genomic_DNA"/>
</dbReference>
<dbReference type="InParanoid" id="B8BQN0"/>
<evidence type="ECO:0000313" key="2">
    <source>
        <dbReference type="Proteomes" id="UP000001449"/>
    </source>
</evidence>
<dbReference type="GeneID" id="7442907"/>
<dbReference type="RefSeq" id="XP_002286752.1">
    <property type="nucleotide sequence ID" value="XM_002286716.1"/>
</dbReference>
<sequence>MSFLEKAVNPSFYKKKWASTSHNIAEYYKPLFRAGRNGADYWIGWGGGGRCDIIEMIVWGGFAVKLVISTELSCGFSPPPTVAITHVDEINSPPTKIRRVVDRGAGYIISGPLKRGGFQTALCTNKTQLSLVFLLLFSRSVKPLWHIMIATSVIMYTQNYVFNKGPKIQAARKEQKVALEEYYANHGISHHH</sequence>
<keyword evidence="2" id="KW-1185">Reference proteome</keyword>
<proteinExistence type="predicted"/>
<dbReference type="HOGENOM" id="CLU_1417792_0_0_1"/>
<dbReference type="AlphaFoldDB" id="B8BQN0"/>
<protein>
    <submittedName>
        <fullName evidence="1">Uncharacterized protein</fullName>
    </submittedName>
</protein>
<dbReference type="PaxDb" id="35128-Thaps1339"/>
<reference evidence="1 2" key="1">
    <citation type="journal article" date="2004" name="Science">
        <title>The genome of the diatom Thalassiosira pseudonana: ecology, evolution, and metabolism.</title>
        <authorList>
            <person name="Armbrust E.V."/>
            <person name="Berges J.A."/>
            <person name="Bowler C."/>
            <person name="Green B.R."/>
            <person name="Martinez D."/>
            <person name="Putnam N.H."/>
            <person name="Zhou S."/>
            <person name="Allen A.E."/>
            <person name="Apt K.E."/>
            <person name="Bechner M."/>
            <person name="Brzezinski M.A."/>
            <person name="Chaal B.K."/>
            <person name="Chiovitti A."/>
            <person name="Davis A.K."/>
            <person name="Demarest M.S."/>
            <person name="Detter J.C."/>
            <person name="Glavina T."/>
            <person name="Goodstein D."/>
            <person name="Hadi M.Z."/>
            <person name="Hellsten U."/>
            <person name="Hildebrand M."/>
            <person name="Jenkins B.D."/>
            <person name="Jurka J."/>
            <person name="Kapitonov V.V."/>
            <person name="Kroger N."/>
            <person name="Lau W.W."/>
            <person name="Lane T.W."/>
            <person name="Larimer F.W."/>
            <person name="Lippmeier J.C."/>
            <person name="Lucas S."/>
            <person name="Medina M."/>
            <person name="Montsant A."/>
            <person name="Obornik M."/>
            <person name="Parker M.S."/>
            <person name="Palenik B."/>
            <person name="Pazour G.J."/>
            <person name="Richardson P.M."/>
            <person name="Rynearson T.A."/>
            <person name="Saito M.A."/>
            <person name="Schwartz D.C."/>
            <person name="Thamatrakoln K."/>
            <person name="Valentin K."/>
            <person name="Vardi A."/>
            <person name="Wilkerson F.P."/>
            <person name="Rokhsar D.S."/>
        </authorList>
    </citation>
    <scope>NUCLEOTIDE SEQUENCE [LARGE SCALE GENOMIC DNA]</scope>
    <source>
        <strain evidence="1 2">CCMP1335</strain>
    </source>
</reference>
<evidence type="ECO:0000313" key="1">
    <source>
        <dbReference type="EMBL" id="EED96393.1"/>
    </source>
</evidence>
<accession>B8BQN0</accession>
<reference evidence="1 2" key="2">
    <citation type="journal article" date="2008" name="Nature">
        <title>The Phaeodactylum genome reveals the evolutionary history of diatom genomes.</title>
        <authorList>
            <person name="Bowler C."/>
            <person name="Allen A.E."/>
            <person name="Badger J.H."/>
            <person name="Grimwood J."/>
            <person name="Jabbari K."/>
            <person name="Kuo A."/>
            <person name="Maheswari U."/>
            <person name="Martens C."/>
            <person name="Maumus F."/>
            <person name="Otillar R.P."/>
            <person name="Rayko E."/>
            <person name="Salamov A."/>
            <person name="Vandepoele K."/>
            <person name="Beszteri B."/>
            <person name="Gruber A."/>
            <person name="Heijde M."/>
            <person name="Katinka M."/>
            <person name="Mock T."/>
            <person name="Valentin K."/>
            <person name="Verret F."/>
            <person name="Berges J.A."/>
            <person name="Brownlee C."/>
            <person name="Cadoret J.P."/>
            <person name="Chiovitti A."/>
            <person name="Choi C.J."/>
            <person name="Coesel S."/>
            <person name="De Martino A."/>
            <person name="Detter J.C."/>
            <person name="Durkin C."/>
            <person name="Falciatore A."/>
            <person name="Fournet J."/>
            <person name="Haruta M."/>
            <person name="Huysman M.J."/>
            <person name="Jenkins B.D."/>
            <person name="Jiroutova K."/>
            <person name="Jorgensen R.E."/>
            <person name="Joubert Y."/>
            <person name="Kaplan A."/>
            <person name="Kroger N."/>
            <person name="Kroth P.G."/>
            <person name="La Roche J."/>
            <person name="Lindquist E."/>
            <person name="Lommer M."/>
            <person name="Martin-Jezequel V."/>
            <person name="Lopez P.J."/>
            <person name="Lucas S."/>
            <person name="Mangogna M."/>
            <person name="McGinnis K."/>
            <person name="Medlin L.K."/>
            <person name="Montsant A."/>
            <person name="Oudot-Le Secq M.P."/>
            <person name="Napoli C."/>
            <person name="Obornik M."/>
            <person name="Parker M.S."/>
            <person name="Petit J.L."/>
            <person name="Porcel B.M."/>
            <person name="Poulsen N."/>
            <person name="Robison M."/>
            <person name="Rychlewski L."/>
            <person name="Rynearson T.A."/>
            <person name="Schmutz J."/>
            <person name="Shapiro H."/>
            <person name="Siaut M."/>
            <person name="Stanley M."/>
            <person name="Sussman M.R."/>
            <person name="Taylor A.R."/>
            <person name="Vardi A."/>
            <person name="von Dassow P."/>
            <person name="Vyverman W."/>
            <person name="Willis A."/>
            <person name="Wyrwicz L.S."/>
            <person name="Rokhsar D.S."/>
            <person name="Weissenbach J."/>
            <person name="Armbrust E.V."/>
            <person name="Green B.R."/>
            <person name="Van de Peer Y."/>
            <person name="Grigoriev I.V."/>
        </authorList>
    </citation>
    <scope>NUCLEOTIDE SEQUENCE [LARGE SCALE GENOMIC DNA]</scope>
    <source>
        <strain evidence="1 2">CCMP1335</strain>
    </source>
</reference>
<organism evidence="1 2">
    <name type="scientific">Thalassiosira pseudonana</name>
    <name type="common">Marine diatom</name>
    <name type="synonym">Cyclotella nana</name>
    <dbReference type="NCBI Taxonomy" id="35128"/>
    <lineage>
        <taxon>Eukaryota</taxon>
        <taxon>Sar</taxon>
        <taxon>Stramenopiles</taxon>
        <taxon>Ochrophyta</taxon>
        <taxon>Bacillariophyta</taxon>
        <taxon>Coscinodiscophyceae</taxon>
        <taxon>Thalassiosirophycidae</taxon>
        <taxon>Thalassiosirales</taxon>
        <taxon>Thalassiosiraceae</taxon>
        <taxon>Thalassiosira</taxon>
    </lineage>
</organism>
<gene>
    <name evidence="1" type="ORF">THAPSDRAFT_1339</name>
</gene>
<dbReference type="Proteomes" id="UP000001449">
    <property type="component" value="Chromosome 1"/>
</dbReference>